<sequence length="589" mass="63402">MNNHDKQQSVNDRDVDENQKLIEDSSLDAVSGDFSTRRNGDGVGIAARLTDLLAGDNGNDDDDDLLIQRMVMQWLQALDLHVIGACRADERLKPLLKVNVSSGVAEDRLLSHLSQHFEPSELGLLARCLCVPLVSVRVGRIDKQGTLLVPNSARRSKDRGNLTLSLLPTSDLRISFLGDDGRVEHLSTLRNISDCSSVVIEGISADTSGRSFMIKVPTSAKCFYLWCSEKSRLLGNELLDKMKNLLETKPSLADLTGISDSRLDCFVTHLRTYHVGSNIQVNNTALVSLTGSPSTTSLDLGETGKSSSVDTVSVSSSCTNIPTSNQSLNVKVPELAIDTQMFPLVVGIEVDLDEKKIDPPANVSSTSPISPYYSWCSPVASALQYAVAPSQMMMPMSMAESFTLPPLASLLTPDPSLNLDEIPPFLPEPMVRLPMSIPTSQQIPIFTPLMTDPIVHIPVMDICSSGQTYLMSAGPAMNVTTLMSPLIQETDSMAEKSARDTLRMLISGTSQLPSVLANVDEDQNMGLYGDVNHALANGIAAMGLVSLTEKSGGIMRMCLDQGDLAGETVDSGGTCRTKDNSDLGDGKSK</sequence>
<name>A0A251UFQ8_HELAN</name>
<dbReference type="AlphaFoldDB" id="A0A251UFQ8"/>
<dbReference type="InParanoid" id="A0A251UFQ8"/>
<dbReference type="OMA" id="KPQCAAI"/>
<dbReference type="EMBL" id="CM007896">
    <property type="protein sequence ID" value="OTG21121.1"/>
    <property type="molecule type" value="Genomic_DNA"/>
</dbReference>
<evidence type="ECO:0000313" key="3">
    <source>
        <dbReference type="Proteomes" id="UP000215914"/>
    </source>
</evidence>
<dbReference type="PANTHER" id="PTHR36741">
    <property type="entry name" value="OS07G0100500 PROTEIN"/>
    <property type="match status" value="1"/>
</dbReference>
<dbReference type="Proteomes" id="UP000215914">
    <property type="component" value="Chromosome 7"/>
</dbReference>
<organism evidence="2 3">
    <name type="scientific">Helianthus annuus</name>
    <name type="common">Common sunflower</name>
    <dbReference type="NCBI Taxonomy" id="4232"/>
    <lineage>
        <taxon>Eukaryota</taxon>
        <taxon>Viridiplantae</taxon>
        <taxon>Streptophyta</taxon>
        <taxon>Embryophyta</taxon>
        <taxon>Tracheophyta</taxon>
        <taxon>Spermatophyta</taxon>
        <taxon>Magnoliopsida</taxon>
        <taxon>eudicotyledons</taxon>
        <taxon>Gunneridae</taxon>
        <taxon>Pentapetalae</taxon>
        <taxon>asterids</taxon>
        <taxon>campanulids</taxon>
        <taxon>Asterales</taxon>
        <taxon>Asteraceae</taxon>
        <taxon>Asteroideae</taxon>
        <taxon>Heliantheae alliance</taxon>
        <taxon>Heliantheae</taxon>
        <taxon>Helianthus</taxon>
    </lineage>
</organism>
<evidence type="ECO:0000256" key="1">
    <source>
        <dbReference type="SAM" id="MobiDB-lite"/>
    </source>
</evidence>
<evidence type="ECO:0000313" key="2">
    <source>
        <dbReference type="EMBL" id="OTG21121.1"/>
    </source>
</evidence>
<dbReference type="PANTHER" id="PTHR36741:SF1">
    <property type="entry name" value="OS07G0100500 PROTEIN"/>
    <property type="match status" value="1"/>
</dbReference>
<dbReference type="FunCoup" id="A0A251UFQ8">
    <property type="interactions" value="1663"/>
</dbReference>
<accession>A0A251UFQ8</accession>
<keyword evidence="3" id="KW-1185">Reference proteome</keyword>
<feature type="region of interest" description="Disordered" evidence="1">
    <location>
        <begin position="1"/>
        <end position="22"/>
    </location>
</feature>
<proteinExistence type="predicted"/>
<protein>
    <submittedName>
        <fullName evidence="2">Uncharacterized protein</fullName>
    </submittedName>
</protein>
<gene>
    <name evidence="2" type="ORF">HannXRQ_Chr07g0200671</name>
</gene>
<reference evidence="3" key="1">
    <citation type="journal article" date="2017" name="Nature">
        <title>The sunflower genome provides insights into oil metabolism, flowering and Asterid evolution.</title>
        <authorList>
            <person name="Badouin H."/>
            <person name="Gouzy J."/>
            <person name="Grassa C.J."/>
            <person name="Murat F."/>
            <person name="Staton S.E."/>
            <person name="Cottret L."/>
            <person name="Lelandais-Briere C."/>
            <person name="Owens G.L."/>
            <person name="Carrere S."/>
            <person name="Mayjonade B."/>
            <person name="Legrand L."/>
            <person name="Gill N."/>
            <person name="Kane N.C."/>
            <person name="Bowers J.E."/>
            <person name="Hubner S."/>
            <person name="Bellec A."/>
            <person name="Berard A."/>
            <person name="Berges H."/>
            <person name="Blanchet N."/>
            <person name="Boniface M.C."/>
            <person name="Brunel D."/>
            <person name="Catrice O."/>
            <person name="Chaidir N."/>
            <person name="Claudel C."/>
            <person name="Donnadieu C."/>
            <person name="Faraut T."/>
            <person name="Fievet G."/>
            <person name="Helmstetter N."/>
            <person name="King M."/>
            <person name="Knapp S.J."/>
            <person name="Lai Z."/>
            <person name="Le Paslier M.C."/>
            <person name="Lippi Y."/>
            <person name="Lorenzon L."/>
            <person name="Mandel J.R."/>
            <person name="Marage G."/>
            <person name="Marchand G."/>
            <person name="Marquand E."/>
            <person name="Bret-Mestries E."/>
            <person name="Morien E."/>
            <person name="Nambeesan S."/>
            <person name="Nguyen T."/>
            <person name="Pegot-Espagnet P."/>
            <person name="Pouilly N."/>
            <person name="Raftis F."/>
            <person name="Sallet E."/>
            <person name="Schiex T."/>
            <person name="Thomas J."/>
            <person name="Vandecasteele C."/>
            <person name="Vares D."/>
            <person name="Vear F."/>
            <person name="Vautrin S."/>
            <person name="Crespi M."/>
            <person name="Mangin B."/>
            <person name="Burke J.M."/>
            <person name="Salse J."/>
            <person name="Munos S."/>
            <person name="Vincourt P."/>
            <person name="Rieseberg L.H."/>
            <person name="Langlade N.B."/>
        </authorList>
    </citation>
    <scope>NUCLEOTIDE SEQUENCE [LARGE SCALE GENOMIC DNA]</scope>
    <source>
        <strain evidence="3">cv. SF193</strain>
    </source>
</reference>